<sequence length="324" mass="35427">VFLAGCSLYLAVRHGESPFFSSLLRRLNYPFGPSGVGAPSRVSPIFQSRLMTYLLNIGNLRRSKVALPTGSPRIKESHSIMDYLNSSLPIGCIARDAVSPSSPYSSLCPDSDYSSSGRASQIDGIKPSGDSARDVLLFPKVGVDYDSLNFTSQPSSLCEDADESCSFSDTSQFAMDDVHSPPISQCARSPRCGCACPCQGEVLANELSKRCQHCRVVILAAKEKQEGEARKNANCLLEQIEQEEEELAKREALQAKKRERKRMKRKAKQEKERQGKGVVADMSHYSPTPGKSPDSGSCAEDNGILVGELIQNERINDNCPEGQR</sequence>
<evidence type="ECO:0000313" key="3">
    <source>
        <dbReference type="Proteomes" id="UP000784294"/>
    </source>
</evidence>
<feature type="compositionally biased region" description="Basic residues" evidence="1">
    <location>
        <begin position="257"/>
        <end position="268"/>
    </location>
</feature>
<feature type="region of interest" description="Disordered" evidence="1">
    <location>
        <begin position="254"/>
        <end position="303"/>
    </location>
</feature>
<comment type="caution">
    <text evidence="2">The sequence shown here is derived from an EMBL/GenBank/DDBJ whole genome shotgun (WGS) entry which is preliminary data.</text>
</comment>
<accession>A0A3S5AJJ1</accession>
<keyword evidence="3" id="KW-1185">Reference proteome</keyword>
<dbReference type="EMBL" id="CAAALY010053017">
    <property type="protein sequence ID" value="VEL21767.1"/>
    <property type="molecule type" value="Genomic_DNA"/>
</dbReference>
<proteinExistence type="predicted"/>
<dbReference type="Proteomes" id="UP000784294">
    <property type="component" value="Unassembled WGS sequence"/>
</dbReference>
<evidence type="ECO:0000313" key="2">
    <source>
        <dbReference type="EMBL" id="VEL21767.1"/>
    </source>
</evidence>
<gene>
    <name evidence="2" type="ORF">PXEA_LOCUS15207</name>
</gene>
<name>A0A3S5AJJ1_9PLAT</name>
<evidence type="ECO:0000256" key="1">
    <source>
        <dbReference type="SAM" id="MobiDB-lite"/>
    </source>
</evidence>
<feature type="non-terminal residue" evidence="2">
    <location>
        <position position="1"/>
    </location>
</feature>
<dbReference type="AlphaFoldDB" id="A0A3S5AJJ1"/>
<protein>
    <submittedName>
        <fullName evidence="2">Uncharacterized protein</fullName>
    </submittedName>
</protein>
<reference evidence="2" key="1">
    <citation type="submission" date="2018-11" db="EMBL/GenBank/DDBJ databases">
        <authorList>
            <consortium name="Pathogen Informatics"/>
        </authorList>
    </citation>
    <scope>NUCLEOTIDE SEQUENCE</scope>
</reference>
<organism evidence="2 3">
    <name type="scientific">Protopolystoma xenopodis</name>
    <dbReference type="NCBI Taxonomy" id="117903"/>
    <lineage>
        <taxon>Eukaryota</taxon>
        <taxon>Metazoa</taxon>
        <taxon>Spiralia</taxon>
        <taxon>Lophotrochozoa</taxon>
        <taxon>Platyhelminthes</taxon>
        <taxon>Monogenea</taxon>
        <taxon>Polyopisthocotylea</taxon>
        <taxon>Polystomatidea</taxon>
        <taxon>Polystomatidae</taxon>
        <taxon>Protopolystoma</taxon>
    </lineage>
</organism>